<reference evidence="1" key="1">
    <citation type="submission" date="2014-11" db="EMBL/GenBank/DDBJ databases">
        <authorList>
            <person name="Amaro Gonzalez C."/>
        </authorList>
    </citation>
    <scope>NUCLEOTIDE SEQUENCE</scope>
</reference>
<name>A0A0E9WA66_ANGAN</name>
<dbReference type="EMBL" id="GBXM01021350">
    <property type="protein sequence ID" value="JAH87227.1"/>
    <property type="molecule type" value="Transcribed_RNA"/>
</dbReference>
<accession>A0A0E9WA66</accession>
<sequence length="52" mass="6381">MRKSFKRFICQTPTVRRIAVCRIAHHKIFPLLFFTYLTKRLLPLLKKQMDFQ</sequence>
<dbReference type="AlphaFoldDB" id="A0A0E9WA66"/>
<organism evidence="1">
    <name type="scientific">Anguilla anguilla</name>
    <name type="common">European freshwater eel</name>
    <name type="synonym">Muraena anguilla</name>
    <dbReference type="NCBI Taxonomy" id="7936"/>
    <lineage>
        <taxon>Eukaryota</taxon>
        <taxon>Metazoa</taxon>
        <taxon>Chordata</taxon>
        <taxon>Craniata</taxon>
        <taxon>Vertebrata</taxon>
        <taxon>Euteleostomi</taxon>
        <taxon>Actinopterygii</taxon>
        <taxon>Neopterygii</taxon>
        <taxon>Teleostei</taxon>
        <taxon>Anguilliformes</taxon>
        <taxon>Anguillidae</taxon>
        <taxon>Anguilla</taxon>
    </lineage>
</organism>
<protein>
    <submittedName>
        <fullName evidence="1">Uncharacterized protein</fullName>
    </submittedName>
</protein>
<proteinExistence type="predicted"/>
<evidence type="ECO:0000313" key="1">
    <source>
        <dbReference type="EMBL" id="JAH87227.1"/>
    </source>
</evidence>
<reference evidence="1" key="2">
    <citation type="journal article" date="2015" name="Fish Shellfish Immunol.">
        <title>Early steps in the European eel (Anguilla anguilla)-Vibrio vulnificus interaction in the gills: Role of the RtxA13 toxin.</title>
        <authorList>
            <person name="Callol A."/>
            <person name="Pajuelo D."/>
            <person name="Ebbesson L."/>
            <person name="Teles M."/>
            <person name="MacKenzie S."/>
            <person name="Amaro C."/>
        </authorList>
    </citation>
    <scope>NUCLEOTIDE SEQUENCE</scope>
</reference>